<dbReference type="Proteomes" id="UP000250714">
    <property type="component" value="Unassembled WGS sequence"/>
</dbReference>
<dbReference type="EMBL" id="JASOPW010000004">
    <property type="protein sequence ID" value="MDK7298964.1"/>
    <property type="molecule type" value="Genomic_DNA"/>
</dbReference>
<proteinExistence type="predicted"/>
<evidence type="ECO:0000313" key="1">
    <source>
        <dbReference type="EMBL" id="GBA83381.1"/>
    </source>
</evidence>
<evidence type="ECO:0000313" key="3">
    <source>
        <dbReference type="Proteomes" id="UP000250714"/>
    </source>
</evidence>
<name>A0ABD4ZLK2_9LACO</name>
<evidence type="ECO:0000313" key="2">
    <source>
        <dbReference type="EMBL" id="MDK7298964.1"/>
    </source>
</evidence>
<reference evidence="2 4" key="2">
    <citation type="submission" date="2023-05" db="EMBL/GenBank/DDBJ databases">
        <title>Cataloging the Phylogenetic Diversity of Human Bladder Bacteria.</title>
        <authorList>
            <person name="Du J."/>
        </authorList>
    </citation>
    <scope>NUCLEOTIDE SEQUENCE [LARGE SCALE GENOMIC DNA]</scope>
    <source>
        <strain evidence="2 4">UMB0725</strain>
    </source>
</reference>
<organism evidence="2 4">
    <name type="scientific">Lactobacillus paragasseri</name>
    <dbReference type="NCBI Taxonomy" id="2107999"/>
    <lineage>
        <taxon>Bacteria</taxon>
        <taxon>Bacillati</taxon>
        <taxon>Bacillota</taxon>
        <taxon>Bacilli</taxon>
        <taxon>Lactobacillales</taxon>
        <taxon>Lactobacillaceae</taxon>
        <taxon>Lactobacillus</taxon>
    </lineage>
</organism>
<dbReference type="RefSeq" id="WP_223890897.1">
    <property type="nucleotide sequence ID" value="NZ_BEXG01000005.1"/>
</dbReference>
<accession>A0ABD4ZLK2</accession>
<comment type="caution">
    <text evidence="2">The sequence shown here is derived from an EMBL/GenBank/DDBJ whole genome shotgun (WGS) entry which is preliminary data.</text>
</comment>
<reference evidence="1 3" key="1">
    <citation type="journal article" date="2018" name="Int. J. Syst. Evol. Microbiol.">
        <title>Lactobacillus paragasseri sp. nov., a sister taxon of Lactobacillus gasseri, based on whole-genome sequence analyses.</title>
        <authorList>
            <person name="Tanizawa Y."/>
            <person name="Tada I."/>
            <person name="Kobayashi H."/>
            <person name="Endo A."/>
            <person name="Maeno S."/>
            <person name="Toyoda A."/>
            <person name="Arita M."/>
            <person name="Nakamura Y."/>
            <person name="Sakamoto M."/>
            <person name="Ohkuma M."/>
            <person name="Tohno M."/>
        </authorList>
    </citation>
    <scope>NUCLEOTIDE SEQUENCE [LARGE SCALE GENOMIC DNA]</scope>
    <source>
        <strain evidence="1 3">JCM 1130</strain>
    </source>
</reference>
<dbReference type="Proteomes" id="UP001230232">
    <property type="component" value="Unassembled WGS sequence"/>
</dbReference>
<gene>
    <name evidence="1" type="ORF">LJCM1130_16510</name>
    <name evidence="2" type="ORF">QP478_07035</name>
</gene>
<evidence type="ECO:0000313" key="4">
    <source>
        <dbReference type="Proteomes" id="UP001230232"/>
    </source>
</evidence>
<dbReference type="EMBL" id="BEXG01000005">
    <property type="protein sequence ID" value="GBA83381.1"/>
    <property type="molecule type" value="Genomic_DNA"/>
</dbReference>
<keyword evidence="3" id="KW-1185">Reference proteome</keyword>
<evidence type="ECO:0008006" key="5">
    <source>
        <dbReference type="Google" id="ProtNLM"/>
    </source>
</evidence>
<protein>
    <recommendedName>
        <fullName evidence="5">Transposase</fullName>
    </recommendedName>
</protein>
<dbReference type="AlphaFoldDB" id="A0ABD4ZLK2"/>
<sequence length="75" mass="8560">MLYETRMLEREQAAGKAGYEQGMRHGVEQGKVDSTKIILENQMDNGSTLEQAADFVKNLKLISNKDLEKLIKIYK</sequence>